<protein>
    <recommendedName>
        <fullName evidence="3">Opioid growth factor receptor (OGFr) conserved domain-containing protein</fullName>
    </recommendedName>
</protein>
<reference evidence="4" key="1">
    <citation type="journal article" date="2020" name="Stud. Mycol.">
        <title>101 Dothideomycetes genomes: a test case for predicting lifestyles and emergence of pathogens.</title>
        <authorList>
            <person name="Haridas S."/>
            <person name="Albert R."/>
            <person name="Binder M."/>
            <person name="Bloem J."/>
            <person name="Labutti K."/>
            <person name="Salamov A."/>
            <person name="Andreopoulos B."/>
            <person name="Baker S."/>
            <person name="Barry K."/>
            <person name="Bills G."/>
            <person name="Bluhm B."/>
            <person name="Cannon C."/>
            <person name="Castanera R."/>
            <person name="Culley D."/>
            <person name="Daum C."/>
            <person name="Ezra D."/>
            <person name="Gonzalez J."/>
            <person name="Henrissat B."/>
            <person name="Kuo A."/>
            <person name="Liang C."/>
            <person name="Lipzen A."/>
            <person name="Lutzoni F."/>
            <person name="Magnuson J."/>
            <person name="Mondo S."/>
            <person name="Nolan M."/>
            <person name="Ohm R."/>
            <person name="Pangilinan J."/>
            <person name="Park H.-J."/>
            <person name="Ramirez L."/>
            <person name="Alfaro M."/>
            <person name="Sun H."/>
            <person name="Tritt A."/>
            <person name="Yoshinaga Y."/>
            <person name="Zwiers L.-H."/>
            <person name="Turgeon B."/>
            <person name="Goodwin S."/>
            <person name="Spatafora J."/>
            <person name="Crous P."/>
            <person name="Grigoriev I."/>
        </authorList>
    </citation>
    <scope>NUCLEOTIDE SEQUENCE</scope>
    <source>
        <strain evidence="4">CBS 175.79</strain>
    </source>
</reference>
<dbReference type="OrthoDB" id="9030204at2759"/>
<dbReference type="EMBL" id="ML978075">
    <property type="protein sequence ID" value="KAF2011022.1"/>
    <property type="molecule type" value="Genomic_DNA"/>
</dbReference>
<feature type="domain" description="Opioid growth factor receptor (OGFr) conserved" evidence="3">
    <location>
        <begin position="56"/>
        <end position="123"/>
    </location>
</feature>
<dbReference type="GO" id="GO:0016020">
    <property type="term" value="C:membrane"/>
    <property type="evidence" value="ECO:0007669"/>
    <property type="project" value="InterPro"/>
</dbReference>
<dbReference type="Proteomes" id="UP000799778">
    <property type="component" value="Unassembled WGS sequence"/>
</dbReference>
<name>A0A6A5XDE0_9PLEO</name>
<gene>
    <name evidence="4" type="ORF">BU24DRAFT_427223</name>
</gene>
<dbReference type="RefSeq" id="XP_033379361.1">
    <property type="nucleotide sequence ID" value="XM_033529171.1"/>
</dbReference>
<evidence type="ECO:0000259" key="3">
    <source>
        <dbReference type="Pfam" id="PF04664"/>
    </source>
</evidence>
<dbReference type="InterPro" id="IPR006757">
    <property type="entry name" value="OGF_rcpt"/>
</dbReference>
<proteinExistence type="inferred from homology"/>
<feature type="region of interest" description="Disordered" evidence="2">
    <location>
        <begin position="119"/>
        <end position="204"/>
    </location>
</feature>
<dbReference type="AlphaFoldDB" id="A0A6A5XDE0"/>
<feature type="domain" description="Opioid growth factor receptor (OGFr) conserved" evidence="3">
    <location>
        <begin position="205"/>
        <end position="243"/>
    </location>
</feature>
<dbReference type="Pfam" id="PF04664">
    <property type="entry name" value="OGFr_N"/>
    <property type="match status" value="2"/>
</dbReference>
<evidence type="ECO:0000313" key="5">
    <source>
        <dbReference type="Proteomes" id="UP000799778"/>
    </source>
</evidence>
<evidence type="ECO:0000256" key="1">
    <source>
        <dbReference type="ARBA" id="ARBA00010365"/>
    </source>
</evidence>
<dbReference type="InterPro" id="IPR039574">
    <property type="entry name" value="OGFr"/>
</dbReference>
<dbReference type="PANTHER" id="PTHR14015:SF2">
    <property type="entry name" value="OPIOID GROWTH FACTOR RECEPTOR (OGFR) CONSERVED DOMAIN-CONTAINING PROTEIN"/>
    <property type="match status" value="1"/>
</dbReference>
<feature type="compositionally biased region" description="Polar residues" evidence="2">
    <location>
        <begin position="136"/>
        <end position="145"/>
    </location>
</feature>
<feature type="compositionally biased region" description="Low complexity" evidence="2">
    <location>
        <begin position="157"/>
        <end position="170"/>
    </location>
</feature>
<organism evidence="4 5">
    <name type="scientific">Aaosphaeria arxii CBS 175.79</name>
    <dbReference type="NCBI Taxonomy" id="1450172"/>
    <lineage>
        <taxon>Eukaryota</taxon>
        <taxon>Fungi</taxon>
        <taxon>Dikarya</taxon>
        <taxon>Ascomycota</taxon>
        <taxon>Pezizomycotina</taxon>
        <taxon>Dothideomycetes</taxon>
        <taxon>Pleosporomycetidae</taxon>
        <taxon>Pleosporales</taxon>
        <taxon>Pleosporales incertae sedis</taxon>
        <taxon>Aaosphaeria</taxon>
    </lineage>
</organism>
<accession>A0A6A5XDE0</accession>
<comment type="similarity">
    <text evidence="1">Belongs to the opioid growth factor receptor family.</text>
</comment>
<dbReference type="GeneID" id="54286568"/>
<evidence type="ECO:0000256" key="2">
    <source>
        <dbReference type="SAM" id="MobiDB-lite"/>
    </source>
</evidence>
<sequence length="297" mass="33642">MRLNFSRKSKGSDNDTNKDMADTSDNLIINFYDPDIKGEDARHRTLDEILAWPDIMLERSHNYIQVLFPLPEGSPYNISAPIIDRGVYDAFRAREELRLRLRESFERILKFYGFEIQDSTTSTSESEDDTEAGATNVEQTDQELPSTEEPTDDSLDDSQAASSENASQQEPTGNPAAAGKDAAPTEEHPKSLLDTSSSPPKPLTVVRRAGWKTSFANWAHPMDHNHLRITRILRCLRVLGLEDECNAFYKALVDVYQDPRIKIFPRSMNYWTRANAQPLHIAPDGEESDWLKKVGRG</sequence>
<evidence type="ECO:0000313" key="4">
    <source>
        <dbReference type="EMBL" id="KAF2011022.1"/>
    </source>
</evidence>
<dbReference type="GO" id="GO:0140625">
    <property type="term" value="F:opioid growth factor receptor activity"/>
    <property type="evidence" value="ECO:0007669"/>
    <property type="project" value="InterPro"/>
</dbReference>
<dbReference type="PANTHER" id="PTHR14015">
    <property type="entry name" value="OPIOID GROWTH FACTOR RECEPTOR OGFR ZETA-TYPE OPIOID RECEPTOR"/>
    <property type="match status" value="1"/>
</dbReference>
<keyword evidence="5" id="KW-1185">Reference proteome</keyword>